<feature type="disulfide bond" evidence="2 3">
    <location>
        <begin position="598"/>
        <end position="629"/>
    </location>
</feature>
<proteinExistence type="evidence at protein level"/>
<feature type="disulfide bond" evidence="2 3">
    <location>
        <begin position="363"/>
        <end position="394"/>
    </location>
</feature>
<feature type="disulfide bond" evidence="2 3">
    <location>
        <begin position="381"/>
        <end position="405"/>
    </location>
</feature>
<feature type="disulfide bond" evidence="2 3">
    <location>
        <begin position="292"/>
        <end position="319"/>
    </location>
</feature>
<name>A0ACD6B8C5_9FLAV</name>
<dbReference type="EMBL" id="DQ859064">
    <property type="protein sequence ID" value="ABI54480.1"/>
    <property type="molecule type" value="Genomic_RNA"/>
</dbReference>
<dbReference type="PDB" id="6ZQJ">
    <property type="method" value="EM"/>
    <property type="resolution" value="4.20 A"/>
    <property type="chains" value="A/D/G=290-794, B/C/E/F/H/I=121-289"/>
</dbReference>
<feature type="disulfide bond" evidence="2 3">
    <location>
        <begin position="349"/>
        <end position="410"/>
    </location>
</feature>
<evidence type="ECO:0000313" key="1">
    <source>
        <dbReference type="EMBL" id="ABI54480.1"/>
    </source>
</evidence>
<evidence type="ECO:0007829" key="3">
    <source>
        <dbReference type="PDB" id="6ZQJ"/>
    </source>
</evidence>
<feature type="disulfide bond" evidence="2 3">
    <location>
        <begin position="173"/>
        <end position="187"/>
    </location>
</feature>
<feature type="disulfide bond" evidence="2 3">
    <location>
        <begin position="165"/>
        <end position="201"/>
    </location>
</feature>
<reference evidence="1" key="1">
    <citation type="journal article" date="2010" name="J. Gen. Virol.">
        <title>Genomics and evolution of Aedes-borne flaviviruses.</title>
        <authorList>
            <person name="Grard G."/>
            <person name="Moureau G."/>
            <person name="Charrel R.N."/>
            <person name="Holmes E.C."/>
            <person name="Gould E.A."/>
            <person name="de Lamballerie X."/>
        </authorList>
    </citation>
    <scope>NUCLEOTIDE SEQUENCE</scope>
    <source>
        <strain evidence="1">SM-6 V-1</strain>
    </source>
</reference>
<sequence>MKNPKRAGSSRLVNMLRRGAARVIPPGGGLKRLPVGLLLGRGPIKMILAILAFLRFTAIKPSTGLINRWGKVGKKEAIKILTKFKADVGTMLRIINNRKTKKRGVETGIVFLALLVSIVAVEVTKKGDTYYMFADKKDAGKVVTFETESGPNRCSIQAMDIGHMCPATMSYECPVLEPQYEPEDVDCWCNSTAAWIVYGTCTHKTTGETRRSRRSITLPSHASQKLETRSSTWLESREYSKYLIKVENWILRNPGYALVAAVIGWTLGSSRSQKIIFVTLLMLVAPAYSIRCIGIGNRDFIEGMSGGTWVDIVLEHGGCVTVMSNDKPTLDFELVTTTASNMAEVRSYCYEANISEMASDSRCPTQGEAYLDKMADSQFVCKRGYVDRGWGNGCGLFGKGSIVTCAKFTCVKKLTGKSIQPENLEYRVLVSVHASQHGGMINNDTNHQHDKENRARIDITASAPRVEVELGSFGSFSMECEPRSGLNFGDLYYLTMNNKHWLVNRDWFHDLSLPWHTGATSNNHHWNNKEALVEFREAHAKKQTAVVLGSQEGAVHAALAGALEAESDGHKATIYSGHLKCRLKLDKLRLKGMSYALCTGAFTFARTPSETIHGTATVELQYAGEDGPCKVPIVITSDTNSMASTGRLITANPVVTESGANSKMMVEIDPPFGDSYIIVGTGTTKITHHWHRAGSSIGRAFEATMRGAKRMAVLGDTAWDFGSVGGMFNSVGKFVHQVFGSAFKALFGGMSWFTQLLIGFLLIWMGLNARGGTVAMSFMGIGAMLIFLATSVSGDTGCSVDISRREMRCGSGIFVYNDVDAWRSRYKYHPETPRALAAAVKTAWEEGTCGITSVSRMENLMWSSVAGELNAILEDNSVPLTVVVGEPKYPLYNAPKRLKPPASELPQGWKSWGKSYFVSAAKNNNSFVVDGDTMKECPRQKRAWNSLRIEDHGFGVFHTSIWLKFHEDNSTECDTAIIGTAVRGKEAVHSDLGYWIESERNDTWRLSRAHLIEAKTCEWPRSHTLWTDGVEESELIIPRGLAGPFSHHNTRAGYKTQNKGPWHLGDVEIQFATCPGTTVVQDQECRDRGASLRTTTASGRVINEWCCRSCTMPPLSFKTKDGCWYAMEIRPVKEQESNLVRSHVTAGSTDHMDHFSLGLVVVMLMVQEGMKKRMTSKAIITSAAFLLAVMIVGGFTYQDFGRLVVLVGAAFAEMNTGGDVAHLALVAAFKVRPAMLVSFMFRALWTPRESLLLALAACLLQVSVTPLDHSIMIVVDGIALSWLCLKAILVPRTPNIALPLLAMLSPMLQGTTIVAWRAMMAALAVITLASMKHGRGVKKTFPYTIGCILGSMGLVENLGLVGLLLLTASKKRSWPPSEVMTAVGLICAIVGGLTKTDIDMAGPMAAIGLLVVSYVVSGKSVDMYIEKVCDISWDKDAEITGTSPRLDVALDDSGDFSLIQDDGPPTREIVLKVFLMCVCGVSPIAIPFAAAAWFVYIKSGKRSGAMWDIPSPREVKKGETTAGVYRIMTRKLLGSTQVGAGVMHEGVFHTMWHVTKGSALRSGEGRLDPYWGNVKQDLISYCGPWKLDGKWDGVSEVQLIAVAPGERARNVQTKPGVFKTTDGEIGALALDFPGGSSGSPIIDKNGHVIGLYGNGVVVKSGSYVSAIMQTEKMEEPAVDCFEEDMLRKKKLTVLDLHPGAGKTRRVLPQIVKAAIKKRLRTVILAPTRVVAAEMAEALKDLPIRYMTPAVSATHDGNEIVDLMCHATFTSRLMQPIRVPNYNLYIMDEAHFTDPASIAARGYIATRVDMGDAAAIFMTATPPGSTEAFPDSNAPITDVETEVPDKAWNSGFEWITDYPGKTVWFVPSVRMGNEISACLTKAGKSVIQLSRKTFETEYQKTKNGEWDFVVTTDISEMGANFKADRVIDSRKCLKPVILDDMEERVVLAGPMAVTPSSAAQRRGRIGRNPNKTGDEFYYGGGCAATDDDHAHWVEARMLLDNIYLQDNLVASLYKPEQGKVSAIEGEFKLRGEQRKTFVELMKRGDLPVWLSYQVAASGLSYTDRRWCFDGKNNNTILEDCVPVEVWTKFGEKKILKPRWMDARICSDHASLKSFKEFAAGKRTIATGLIEAFGMLPGHMTERFQEAVDNLAVLMRAEAGSRAHRMAAAQLPETMETILLLSLLAFVSLGVFFVLMRAKGLGKMGSGMIVLAGSGWLMWMSEVEPARIACVVIIVFLLMVVLIPEPEKQRSPQDNQLALIILIATGLITLIAANELGWLERTKSDLTRLFWREHAEPTGGRGFSFSLDIDLRPASAWAIYAAMTTLITPTVQHAVTTSYNNYSLMAMATQAGVLFGMGRGVPFYKWDFGVPLLMLGCYSQLTPLTLIVALVMLAAHYLYLIPGLQATAARAAQRRTAAGIMKNPVVDGIVVTDIDPIQIDPNVEKKMGQVMLIFVALASAVLMRTAWGWGEAGALASAAAATLWEGAPNKYWNSSTATSLCNIFRGSYLAGPSLIYTVTRNAGIMKKRGGGNGETVGEKWKERLNRMTALEFYAYKRSGITEVCREPARRALKDGVVTGGHAVSRGSAKLRWMVERGHVNLVGRVVDLGCGRGGWSYYAASQKQVLEVRGYTKGGAGHEEPMNVQSYGWNIVRLKSGVDVFYLPSEPCDTLLCDIGESSSSPAVEEARTLRVLGMVETWLERGVKNFCIKVLCPYTSAMIERLEALQRRYGGGLVRVPLSRNSTHEMYWVSGAKSNIIRSVNATSQLLMHRMDIPTRKTKFEEDVNLGTGTRAVESRADPPDMKKLGSRIERLRKEYGSTWHYDENHPYRTWHYHGSYEADTQGSASSMVNGVVRLLSKPWDALSSVTNIAMTDTTPFGQQRVFKEKVDTRTPDPKQGTQRVMAITSQWLWDRLARNKTPRMCTRQEFINKVNSHAALGPVFREQQGWGSAAEAVVDPRFWELVDNEREAHLRGECLTCVYNMMGKREKKLGEFGKAKGSRAIWYMWLGARFLEFEALGFLNEDHWLSRENSGGGVEGLGLQKLGYILEEISRRPGGKMYADDTAGWDTRITKCDLENEARILEKMDGIHKKLARAVIELTYKHKVVRVLRPAPQGKVVMDIISRPDQRGSGQVVTYALNTYTNLVVQLIRNMEAEAVINERDMEELQNPWKVINWLEGNGWDRLRSMAVSGDDCVVKPMDDRFAYALNFLNDMGKVRKDVQEWKPSPGWTNWEEVPFCSHHFNKLPMKDGRTIIVPCRHQDELIGRARVSPGKGWSLSETACLGKSYAQMWLLLYFHRRDLRLMANAICSAVPVSWVPTGRTTWSIHGRGEWMTTEDMLEVWNRVWIIENEYMEDKTPVTEWTDVPYLGKREDLWCGSLIGHRPRSTWAENIWAAIYQVRRAIGETEEYRDYMSTQVRYGSEEGPSAGVL</sequence>
<feature type="disulfide bond" evidence="2 3">
    <location>
        <begin position="154"/>
        <end position="189"/>
    </location>
</feature>
<evidence type="ECO:0007829" key="2">
    <source>
        <dbReference type="PDB" id="6ZQI"/>
    </source>
</evidence>
<dbReference type="PDB" id="6ZQW">
    <property type="method" value="EM"/>
    <property type="resolution" value="7.80 A"/>
    <property type="chains" value="A/D/G=290-794, B/C/E/F/H/I=121-289"/>
</dbReference>
<organism evidence="1">
    <name type="scientific">Spondweni virus</name>
    <dbReference type="NCBI Taxonomy" id="64318"/>
    <lineage>
        <taxon>Viruses</taxon>
        <taxon>Riboviria</taxon>
        <taxon>Orthornavirae</taxon>
        <taxon>Kitrinoviricota</taxon>
        <taxon>Flasuviricetes</taxon>
        <taxon>Amarillovirales</taxon>
        <taxon>Flaviviridae</taxon>
        <taxon>Orthoflavivirus</taxon>
    </lineage>
</organism>
<protein>
    <submittedName>
        <fullName evidence="1">Polyprotein</fullName>
    </submittedName>
</protein>
<dbReference type="PDB" id="6ZQI">
    <property type="method" value="EM"/>
    <property type="resolution" value="3.80 A"/>
    <property type="chains" value="A=290-794, B/C=121-289"/>
</dbReference>
<accession>C8XPB6</accession>
<keyword evidence="2 3" id="KW-0002">3D-structure</keyword>
<accession>A0ACD6B8C5</accession>
<dbReference type="PDB" id="6ZQV">
    <property type="method" value="EM"/>
    <property type="resolution" value="2.60 A"/>
    <property type="chains" value="A/C/E=290-794, B/D/F=215-289"/>
</dbReference>
<feature type="disulfide bond" evidence="2 3">
    <location>
        <begin position="480"/>
        <end position="581"/>
    </location>
</feature>